<accession>A0A375H906</accession>
<dbReference type="AlphaFoldDB" id="A0A375H906"/>
<name>A0A375H906_9BURK</name>
<proteinExistence type="predicted"/>
<evidence type="ECO:0000313" key="2">
    <source>
        <dbReference type="EMBL" id="SPD48574.1"/>
    </source>
</evidence>
<reference evidence="3 4" key="1">
    <citation type="submission" date="2018-01" db="EMBL/GenBank/DDBJ databases">
        <authorList>
            <person name="Clerissi C."/>
        </authorList>
    </citation>
    <scope>NUCLEOTIDE SEQUENCE [LARGE SCALE GENOMIC DNA]</scope>
    <source>
        <strain evidence="1">Cupriavidus taiwanensis STM 6082</strain>
        <strain evidence="2">Cupriavidus taiwanensis STM 6160</strain>
    </source>
</reference>
<keyword evidence="4" id="KW-1185">Reference proteome</keyword>
<organism evidence="2 3">
    <name type="scientific">Cupriavidus neocaledonicus</name>
    <dbReference type="NCBI Taxonomy" id="1040979"/>
    <lineage>
        <taxon>Bacteria</taxon>
        <taxon>Pseudomonadati</taxon>
        <taxon>Pseudomonadota</taxon>
        <taxon>Betaproteobacteria</taxon>
        <taxon>Burkholderiales</taxon>
        <taxon>Burkholderiaceae</taxon>
        <taxon>Cupriavidus</taxon>
    </lineage>
</organism>
<dbReference type="Proteomes" id="UP000255168">
    <property type="component" value="Chromosome I"/>
</dbReference>
<evidence type="ECO:0000313" key="4">
    <source>
        <dbReference type="Proteomes" id="UP000256710"/>
    </source>
</evidence>
<dbReference type="Proteomes" id="UP000256710">
    <property type="component" value="Unassembled WGS sequence"/>
</dbReference>
<dbReference type="EMBL" id="OFTC01000025">
    <property type="protein sequence ID" value="SOZ36676.1"/>
    <property type="molecule type" value="Genomic_DNA"/>
</dbReference>
<dbReference type="EMBL" id="LT984806">
    <property type="protein sequence ID" value="SPD48574.1"/>
    <property type="molecule type" value="Genomic_DNA"/>
</dbReference>
<sequence length="71" mass="8037">MSDKAHREQIVTWQFPRGRASTGLEANRGVRMRARHRRDSGVNGKWRTSGDCAAARWETGIPTCQKPSEAR</sequence>
<protein>
    <submittedName>
        <fullName evidence="2">Uncharacterized protein</fullName>
    </submittedName>
</protein>
<evidence type="ECO:0000313" key="1">
    <source>
        <dbReference type="EMBL" id="SOZ36676.1"/>
    </source>
</evidence>
<gene>
    <name evidence="1" type="ORF">CBM2605_A310021</name>
    <name evidence="2" type="ORF">CBM2607_20568</name>
</gene>
<evidence type="ECO:0000313" key="3">
    <source>
        <dbReference type="Proteomes" id="UP000255168"/>
    </source>
</evidence>